<gene>
    <name evidence="5" type="ORF">GH714_009261</name>
</gene>
<dbReference type="GO" id="GO:0009507">
    <property type="term" value="C:chloroplast"/>
    <property type="evidence" value="ECO:0007669"/>
    <property type="project" value="TreeGrafter"/>
</dbReference>
<keyword evidence="2" id="KW-0378">Hydrolase</keyword>
<dbReference type="InterPro" id="IPR029058">
    <property type="entry name" value="AB_hydrolase_fold"/>
</dbReference>
<evidence type="ECO:0000256" key="1">
    <source>
        <dbReference type="ARBA" id="ARBA00010701"/>
    </source>
</evidence>
<proteinExistence type="inferred from homology"/>
<comment type="caution">
    <text evidence="5">The sequence shown here is derived from an EMBL/GenBank/DDBJ whole genome shotgun (WGS) entry which is preliminary data.</text>
</comment>
<dbReference type="GO" id="GO:0009695">
    <property type="term" value="P:jasmonic acid biosynthetic process"/>
    <property type="evidence" value="ECO:0007669"/>
    <property type="project" value="TreeGrafter"/>
</dbReference>
<evidence type="ECO:0000256" key="4">
    <source>
        <dbReference type="ARBA" id="ARBA00023098"/>
    </source>
</evidence>
<evidence type="ECO:0000313" key="6">
    <source>
        <dbReference type="Proteomes" id="UP000467840"/>
    </source>
</evidence>
<accession>A0A6A6NC71</accession>
<name>A0A6A6NC71_HEVBR</name>
<dbReference type="AlphaFoldDB" id="A0A6A6NC71"/>
<keyword evidence="3" id="KW-0442">Lipid degradation</keyword>
<dbReference type="GO" id="GO:0016042">
    <property type="term" value="P:lipid catabolic process"/>
    <property type="evidence" value="ECO:0007669"/>
    <property type="project" value="UniProtKB-KW"/>
</dbReference>
<dbReference type="EMBL" id="JAAGAX010000002">
    <property type="protein sequence ID" value="KAF2322246.1"/>
    <property type="molecule type" value="Genomic_DNA"/>
</dbReference>
<evidence type="ECO:0008006" key="7">
    <source>
        <dbReference type="Google" id="ProtNLM"/>
    </source>
</evidence>
<sequence>MACKVLMPKPGSNNWENLVEPLHPLLRQEIIRYGEFVTACYKAFDLDSNSKRYLSCKYGKKNMFNQVGMGNSGYQVTKYIYATPDVNIPIQNGASCGRWIGYVAVSSDDTVKRLGRRDSHYISRNSD</sequence>
<organism evidence="5 6">
    <name type="scientific">Hevea brasiliensis</name>
    <name type="common">Para rubber tree</name>
    <name type="synonym">Siphonia brasiliensis</name>
    <dbReference type="NCBI Taxonomy" id="3981"/>
    <lineage>
        <taxon>Eukaryota</taxon>
        <taxon>Viridiplantae</taxon>
        <taxon>Streptophyta</taxon>
        <taxon>Embryophyta</taxon>
        <taxon>Tracheophyta</taxon>
        <taxon>Spermatophyta</taxon>
        <taxon>Magnoliopsida</taxon>
        <taxon>eudicotyledons</taxon>
        <taxon>Gunneridae</taxon>
        <taxon>Pentapetalae</taxon>
        <taxon>rosids</taxon>
        <taxon>fabids</taxon>
        <taxon>Malpighiales</taxon>
        <taxon>Euphorbiaceae</taxon>
        <taxon>Crotonoideae</taxon>
        <taxon>Micrandreae</taxon>
        <taxon>Hevea</taxon>
    </lineage>
</organism>
<evidence type="ECO:0000313" key="5">
    <source>
        <dbReference type="EMBL" id="KAF2322246.1"/>
    </source>
</evidence>
<protein>
    <recommendedName>
        <fullName evidence="7">Phospholipase A1</fullName>
    </recommendedName>
</protein>
<evidence type="ECO:0000256" key="3">
    <source>
        <dbReference type="ARBA" id="ARBA00022963"/>
    </source>
</evidence>
<keyword evidence="4" id="KW-0443">Lipid metabolism</keyword>
<dbReference type="PANTHER" id="PTHR31403:SF4">
    <property type="entry name" value="PHOSPHOLIPASE A1-IALPHA2, CHLOROPLASTIC"/>
    <property type="match status" value="1"/>
</dbReference>
<comment type="similarity">
    <text evidence="1">Belongs to the AB hydrolase superfamily. Lipase family.</text>
</comment>
<reference evidence="5 6" key="1">
    <citation type="journal article" date="2020" name="Mol. Plant">
        <title>The Chromosome-Based Rubber Tree Genome Provides New Insights into Spurge Genome Evolution and Rubber Biosynthesis.</title>
        <authorList>
            <person name="Liu J."/>
            <person name="Shi C."/>
            <person name="Shi C.C."/>
            <person name="Li W."/>
            <person name="Zhang Q.J."/>
            <person name="Zhang Y."/>
            <person name="Li K."/>
            <person name="Lu H.F."/>
            <person name="Shi C."/>
            <person name="Zhu S.T."/>
            <person name="Xiao Z.Y."/>
            <person name="Nan H."/>
            <person name="Yue Y."/>
            <person name="Zhu X.G."/>
            <person name="Wu Y."/>
            <person name="Hong X.N."/>
            <person name="Fan G.Y."/>
            <person name="Tong Y."/>
            <person name="Zhang D."/>
            <person name="Mao C.L."/>
            <person name="Liu Y.L."/>
            <person name="Hao S.J."/>
            <person name="Liu W.Q."/>
            <person name="Lv M.Q."/>
            <person name="Zhang H.B."/>
            <person name="Liu Y."/>
            <person name="Hu-Tang G.R."/>
            <person name="Wang J.P."/>
            <person name="Wang J.H."/>
            <person name="Sun Y.H."/>
            <person name="Ni S.B."/>
            <person name="Chen W.B."/>
            <person name="Zhang X.C."/>
            <person name="Jiao Y.N."/>
            <person name="Eichler E.E."/>
            <person name="Li G.H."/>
            <person name="Liu X."/>
            <person name="Gao L.Z."/>
        </authorList>
    </citation>
    <scope>NUCLEOTIDE SEQUENCE [LARGE SCALE GENOMIC DNA]</scope>
    <source>
        <strain evidence="6">cv. GT1</strain>
        <tissue evidence="5">Leaf</tissue>
    </source>
</reference>
<dbReference type="GO" id="GO:0008970">
    <property type="term" value="F:phospholipase A1 activity"/>
    <property type="evidence" value="ECO:0007669"/>
    <property type="project" value="TreeGrafter"/>
</dbReference>
<keyword evidence="6" id="KW-1185">Reference proteome</keyword>
<dbReference type="Gene3D" id="3.40.50.1820">
    <property type="entry name" value="alpha/beta hydrolase"/>
    <property type="match status" value="1"/>
</dbReference>
<dbReference type="Proteomes" id="UP000467840">
    <property type="component" value="Chromosome 11"/>
</dbReference>
<evidence type="ECO:0000256" key="2">
    <source>
        <dbReference type="ARBA" id="ARBA00022801"/>
    </source>
</evidence>
<dbReference type="PANTHER" id="PTHR31403">
    <property type="entry name" value="PHOSPHOLIPASE A1-IBETA2, CHLOROPLASTIC"/>
    <property type="match status" value="1"/>
</dbReference>